<dbReference type="Gene3D" id="3.40.50.1580">
    <property type="entry name" value="Nucleoside phosphorylase domain"/>
    <property type="match status" value="1"/>
</dbReference>
<feature type="region of interest" description="Disordered" evidence="1">
    <location>
        <begin position="211"/>
        <end position="241"/>
    </location>
</feature>
<name>A0A2G7G904_9EURO</name>
<dbReference type="PANTHER" id="PTHR46082">
    <property type="entry name" value="ATP/GTP-BINDING PROTEIN-RELATED"/>
    <property type="match status" value="1"/>
</dbReference>
<dbReference type="InterPro" id="IPR053137">
    <property type="entry name" value="NLR-like"/>
</dbReference>
<dbReference type="Proteomes" id="UP000231358">
    <property type="component" value="Unassembled WGS sequence"/>
</dbReference>
<dbReference type="STRING" id="656916.A0A2G7G904"/>
<dbReference type="PANTHER" id="PTHR46082:SF11">
    <property type="entry name" value="AAA+ ATPASE DOMAIN-CONTAINING PROTEIN-RELATED"/>
    <property type="match status" value="1"/>
</dbReference>
<evidence type="ECO:0000313" key="2">
    <source>
        <dbReference type="EMBL" id="PIG89302.1"/>
    </source>
</evidence>
<dbReference type="AlphaFoldDB" id="A0A2G7G904"/>
<evidence type="ECO:0000313" key="3">
    <source>
        <dbReference type="Proteomes" id="UP000231358"/>
    </source>
</evidence>
<feature type="compositionally biased region" description="Polar residues" evidence="1">
    <location>
        <begin position="221"/>
        <end position="231"/>
    </location>
</feature>
<gene>
    <name evidence="2" type="ORF">AARAC_010803</name>
</gene>
<protein>
    <recommendedName>
        <fullName evidence="4">Nucleoside phosphorylase domain-containing protein</fullName>
    </recommendedName>
</protein>
<dbReference type="GO" id="GO:0003824">
    <property type="term" value="F:catalytic activity"/>
    <property type="evidence" value="ECO:0007669"/>
    <property type="project" value="InterPro"/>
</dbReference>
<dbReference type="EMBL" id="NEXV01000068">
    <property type="protein sequence ID" value="PIG89302.1"/>
    <property type="molecule type" value="Genomic_DNA"/>
</dbReference>
<organism evidence="2 3">
    <name type="scientific">Aspergillus arachidicola</name>
    <dbReference type="NCBI Taxonomy" id="656916"/>
    <lineage>
        <taxon>Eukaryota</taxon>
        <taxon>Fungi</taxon>
        <taxon>Dikarya</taxon>
        <taxon>Ascomycota</taxon>
        <taxon>Pezizomycotina</taxon>
        <taxon>Eurotiomycetes</taxon>
        <taxon>Eurotiomycetidae</taxon>
        <taxon>Eurotiales</taxon>
        <taxon>Aspergillaceae</taxon>
        <taxon>Aspergillus</taxon>
        <taxon>Aspergillus subgen. Circumdati</taxon>
    </lineage>
</organism>
<proteinExistence type="predicted"/>
<accession>A0A2G7G904</accession>
<sequence length="612" mass="67417">MADPLSITASIFGIVTLGFQVAKGLYQIADGIGFAGEEVRLYAAEINEFSKLLTHIRAQILATPDIPFSSRSLIKDIVDICDKILQPFHRLQNTLESFFARFKQSPQKLKQFSFRVKWIFRDKRKLLFYLEALRNQHRILNTALDLANLQTSKDRTAQNICILQMSLETSMAAINISSNSSSGGSFSITGLNDDNVLLPTSHRLSNLEGNIENTEAPPQIENGSVTQSSTDLALPRRSSESYGDQLSVHEMQLLEQQTDQDLDPDSGTTAVEVLEDTRSLLRKAKRLASEALHSSETESSGSLGILPSFSHKDYTVGWVCTLPIEYAVAEGMLDEQHAALSQIENDSNTYTLGRISRHNVVLLCIPAGAMDTGVASTAISEMLRSFPNIRIRLLVGIGGGVPSVNLDIRLGDVVVGSPKSLSGGLILFNGNGRDIVETGTLETPPRELGNILSTLQGRHIRRETEIPRYIKEMLEANPAMRLSFSAPDPGGDLLFNGNYEHQDMGLRNCLGCDPSHVIPRPNYRGRPAVHYGPIGWSNSIVETSLARDLIASQKPVYSIEREAMGLINFFPCLVIRGIWNYSDSHWSTIWQRYAAATAAGYAKEILETLQAA</sequence>
<comment type="caution">
    <text evidence="2">The sequence shown here is derived from an EMBL/GenBank/DDBJ whole genome shotgun (WGS) entry which is preliminary data.</text>
</comment>
<dbReference type="GO" id="GO:0009116">
    <property type="term" value="P:nucleoside metabolic process"/>
    <property type="evidence" value="ECO:0007669"/>
    <property type="project" value="InterPro"/>
</dbReference>
<reference evidence="2 3" key="1">
    <citation type="submission" date="2017-05" db="EMBL/GenBank/DDBJ databases">
        <title>Genome sequence for an aflatoxigenic pathogen of Argentinian peanut, Aspergillus arachidicola.</title>
        <authorList>
            <person name="Moore G."/>
            <person name="Beltz S.B."/>
            <person name="Mack B.M."/>
        </authorList>
    </citation>
    <scope>NUCLEOTIDE SEQUENCE [LARGE SCALE GENOMIC DNA]</scope>
    <source>
        <strain evidence="2 3">CBS 117610</strain>
    </source>
</reference>
<evidence type="ECO:0000256" key="1">
    <source>
        <dbReference type="SAM" id="MobiDB-lite"/>
    </source>
</evidence>
<evidence type="ECO:0008006" key="4">
    <source>
        <dbReference type="Google" id="ProtNLM"/>
    </source>
</evidence>
<keyword evidence="3" id="KW-1185">Reference proteome</keyword>
<dbReference type="InterPro" id="IPR035994">
    <property type="entry name" value="Nucleoside_phosphorylase_sf"/>
</dbReference>
<dbReference type="SUPFAM" id="SSF53167">
    <property type="entry name" value="Purine and uridine phosphorylases"/>
    <property type="match status" value="1"/>
</dbReference>